<dbReference type="RefSeq" id="WP_121155401.1">
    <property type="nucleotide sequence ID" value="NZ_CP032829.1"/>
</dbReference>
<sequence>MMILQTKISRTSSVALCLTIMATPYTASAVPAPILSKTVVANSNDLQRAVWACEAGTQALSPVKGARFFPGLLDATTPSSATAPLTLTAGRLEGLGQMSGKKGWSNIRFVCTLSPTLDEAKTFTYKVLSPVKFSDAIPASLATEVLNDQKSWYIEGTNPVSLVHGTPQTDDRDFLARCVPKSGAIKVYLTKTRPGFKVNDAEVVGVTAGGKSGLYVARGVMDDNQGAVVPVLDIAVGDFLTAGSATATELQINIGAQDVYTISLKGSAEPGTTFTQSCK</sequence>
<dbReference type="OrthoDB" id="8905713at2"/>
<gene>
    <name evidence="2" type="ORF">D3Y57_19610</name>
</gene>
<accession>A0A494TQI5</accession>
<organism evidence="2 3">
    <name type="scientific">Sphingomonas paeninsulae</name>
    <dbReference type="NCBI Taxonomy" id="2319844"/>
    <lineage>
        <taxon>Bacteria</taxon>
        <taxon>Pseudomonadati</taxon>
        <taxon>Pseudomonadota</taxon>
        <taxon>Alphaproteobacteria</taxon>
        <taxon>Sphingomonadales</taxon>
        <taxon>Sphingomonadaceae</taxon>
        <taxon>Sphingomonas</taxon>
    </lineage>
</organism>
<protein>
    <submittedName>
        <fullName evidence="2">Uncharacterized protein</fullName>
    </submittedName>
</protein>
<keyword evidence="3" id="KW-1185">Reference proteome</keyword>
<proteinExistence type="predicted"/>
<reference evidence="2 3" key="1">
    <citation type="submission" date="2018-09" db="EMBL/GenBank/DDBJ databases">
        <title>Sphingomonas peninsula sp. nov., isolated from fildes peninsula, Antarctic soil.</title>
        <authorList>
            <person name="Yingchao G."/>
        </authorList>
    </citation>
    <scope>NUCLEOTIDE SEQUENCE [LARGE SCALE GENOMIC DNA]</scope>
    <source>
        <strain evidence="2 3">YZ-8</strain>
    </source>
</reference>
<dbReference type="KEGG" id="spha:D3Y57_19610"/>
<dbReference type="EMBL" id="CP032829">
    <property type="protein sequence ID" value="AYJ87728.1"/>
    <property type="molecule type" value="Genomic_DNA"/>
</dbReference>
<keyword evidence="1" id="KW-0732">Signal</keyword>
<feature type="chain" id="PRO_5019816133" evidence="1">
    <location>
        <begin position="30"/>
        <end position="279"/>
    </location>
</feature>
<name>A0A494TQI5_SPHPE</name>
<evidence type="ECO:0000256" key="1">
    <source>
        <dbReference type="SAM" id="SignalP"/>
    </source>
</evidence>
<evidence type="ECO:0000313" key="3">
    <source>
        <dbReference type="Proteomes" id="UP000276254"/>
    </source>
</evidence>
<dbReference type="Proteomes" id="UP000276254">
    <property type="component" value="Chromosome"/>
</dbReference>
<evidence type="ECO:0000313" key="2">
    <source>
        <dbReference type="EMBL" id="AYJ87728.1"/>
    </source>
</evidence>
<feature type="signal peptide" evidence="1">
    <location>
        <begin position="1"/>
        <end position="29"/>
    </location>
</feature>
<dbReference type="AlphaFoldDB" id="A0A494TQI5"/>